<name>A0A5D4SE13_9BACI</name>
<protein>
    <recommendedName>
        <fullName evidence="3">Alcohol dehydrogenase-like C-terminal domain-containing protein</fullName>
    </recommendedName>
</protein>
<dbReference type="Gene3D" id="3.40.50.720">
    <property type="entry name" value="NAD(P)-binding Rossmann-like Domain"/>
    <property type="match status" value="1"/>
</dbReference>
<dbReference type="Proteomes" id="UP000323732">
    <property type="component" value="Unassembled WGS sequence"/>
</dbReference>
<dbReference type="InterPro" id="IPR036291">
    <property type="entry name" value="NAD(P)-bd_dom_sf"/>
</dbReference>
<reference evidence="1 2" key="1">
    <citation type="submission" date="2019-08" db="EMBL/GenBank/DDBJ databases">
        <title>Bacillus genomes from the desert of Cuatro Cienegas, Coahuila.</title>
        <authorList>
            <person name="Olmedo-Alvarez G."/>
        </authorList>
    </citation>
    <scope>NUCLEOTIDE SEQUENCE [LARGE SCALE GENOMIC DNA]</scope>
    <source>
        <strain evidence="1 2">CH37_1T</strain>
    </source>
</reference>
<dbReference type="EMBL" id="VTES01000006">
    <property type="protein sequence ID" value="TYS60558.1"/>
    <property type="molecule type" value="Genomic_DNA"/>
</dbReference>
<dbReference type="Gene3D" id="3.90.180.10">
    <property type="entry name" value="Medium-chain alcohol dehydrogenases, catalytic domain"/>
    <property type="match status" value="1"/>
</dbReference>
<evidence type="ECO:0000313" key="2">
    <source>
        <dbReference type="Proteomes" id="UP000323732"/>
    </source>
</evidence>
<proteinExistence type="predicted"/>
<gene>
    <name evidence="1" type="ORF">FZD47_20310</name>
</gene>
<evidence type="ECO:0000313" key="1">
    <source>
        <dbReference type="EMBL" id="TYS60558.1"/>
    </source>
</evidence>
<accession>A0A5D4SE13</accession>
<dbReference type="AlphaFoldDB" id="A0A5D4SE13"/>
<organism evidence="1 2">
    <name type="scientific">Bacillus infantis</name>
    <dbReference type="NCBI Taxonomy" id="324767"/>
    <lineage>
        <taxon>Bacteria</taxon>
        <taxon>Bacillati</taxon>
        <taxon>Bacillota</taxon>
        <taxon>Bacilli</taxon>
        <taxon>Bacillales</taxon>
        <taxon>Bacillaceae</taxon>
        <taxon>Bacillus</taxon>
    </lineage>
</organism>
<evidence type="ECO:0008006" key="3">
    <source>
        <dbReference type="Google" id="ProtNLM"/>
    </source>
</evidence>
<dbReference type="RefSeq" id="WP_187445502.1">
    <property type="nucleotide sequence ID" value="NZ_VTES01000006.1"/>
</dbReference>
<dbReference type="SUPFAM" id="SSF51735">
    <property type="entry name" value="NAD(P)-binding Rossmann-fold domains"/>
    <property type="match status" value="1"/>
</dbReference>
<sequence>MEREFSIVSMGTERETSSEGYMCVSKYDKIRNIRLLAPESHKCKNIGTEGDHLIIKGDVPINILTISRFQLIAALALPKWIPFNSKVSVIGGGPIGIAMCFELIRRNYKEPKLWTRRPSLLSNFRLPVDFSLGWDSLADVYIDCTGQREVIKKIIANAQPHSIIVLAGTPRDKLEVEILDIHRKNITFSGGHELTGWNSIDRQKTIDNIINWHVDKKYNLDTLIKRHIGTSNKDHILNHFYNEPFHIMF</sequence>
<comment type="caution">
    <text evidence="1">The sequence shown here is derived from an EMBL/GenBank/DDBJ whole genome shotgun (WGS) entry which is preliminary data.</text>
</comment>